<gene>
    <name evidence="2" type="ORF">Cvel_11259</name>
</gene>
<accession>A0A0G4I5Y7</accession>
<feature type="compositionally biased region" description="Basic and acidic residues" evidence="1">
    <location>
        <begin position="21"/>
        <end position="31"/>
    </location>
</feature>
<organism evidence="2">
    <name type="scientific">Chromera velia CCMP2878</name>
    <dbReference type="NCBI Taxonomy" id="1169474"/>
    <lineage>
        <taxon>Eukaryota</taxon>
        <taxon>Sar</taxon>
        <taxon>Alveolata</taxon>
        <taxon>Colpodellida</taxon>
        <taxon>Chromeraceae</taxon>
        <taxon>Chromera</taxon>
    </lineage>
</organism>
<protein>
    <submittedName>
        <fullName evidence="2">Uncharacterized protein</fullName>
    </submittedName>
</protein>
<reference evidence="2" key="1">
    <citation type="submission" date="2014-11" db="EMBL/GenBank/DDBJ databases">
        <authorList>
            <person name="Otto D Thomas"/>
            <person name="Naeem Raeece"/>
        </authorList>
    </citation>
    <scope>NUCLEOTIDE SEQUENCE</scope>
</reference>
<evidence type="ECO:0000256" key="1">
    <source>
        <dbReference type="SAM" id="MobiDB-lite"/>
    </source>
</evidence>
<dbReference type="EMBL" id="CDMZ01005242">
    <property type="protein sequence ID" value="CEM52426.1"/>
    <property type="molecule type" value="Genomic_DNA"/>
</dbReference>
<dbReference type="AlphaFoldDB" id="A0A0G4I5Y7"/>
<evidence type="ECO:0000313" key="2">
    <source>
        <dbReference type="EMBL" id="CEM52426.1"/>
    </source>
</evidence>
<feature type="region of interest" description="Disordered" evidence="1">
    <location>
        <begin position="1"/>
        <end position="70"/>
    </location>
</feature>
<dbReference type="VEuPathDB" id="CryptoDB:Cvel_11259"/>
<proteinExistence type="predicted"/>
<sequence>MAAMHRDRRGMGAAGGTTGRRTTENFGEKRIRGSPFPDPQMTQQPNQQPPHVRPGGRSGTQMTRPALVGS</sequence>
<name>A0A0G4I5Y7_9ALVE</name>